<feature type="transmembrane region" description="Helical" evidence="5">
    <location>
        <begin position="663"/>
        <end position="685"/>
    </location>
</feature>
<name>A0A8B8I340_VANTA</name>
<gene>
    <name evidence="9 10" type="primary">LOC113397326</name>
</gene>
<protein>
    <submittedName>
        <fullName evidence="9 10">Nephrin-like</fullName>
    </submittedName>
</protein>
<evidence type="ECO:0000256" key="6">
    <source>
        <dbReference type="SAM" id="SignalP"/>
    </source>
</evidence>
<evidence type="ECO:0000256" key="2">
    <source>
        <dbReference type="ARBA" id="ARBA00023136"/>
    </source>
</evidence>
<evidence type="ECO:0000256" key="5">
    <source>
        <dbReference type="SAM" id="Phobius"/>
    </source>
</evidence>
<keyword evidence="3" id="KW-1015">Disulfide bond</keyword>
<feature type="domain" description="Ig-like" evidence="7">
    <location>
        <begin position="361"/>
        <end position="454"/>
    </location>
</feature>
<keyword evidence="2 5" id="KW-0472">Membrane</keyword>
<dbReference type="SUPFAM" id="SSF49265">
    <property type="entry name" value="Fibronectin type III"/>
    <property type="match status" value="1"/>
</dbReference>
<feature type="domain" description="Ig-like" evidence="7">
    <location>
        <begin position="470"/>
        <end position="547"/>
    </location>
</feature>
<proteinExistence type="predicted"/>
<feature type="domain" description="Ig-like" evidence="7">
    <location>
        <begin position="156"/>
        <end position="254"/>
    </location>
</feature>
<dbReference type="SUPFAM" id="SSF48726">
    <property type="entry name" value="Immunoglobulin"/>
    <property type="match status" value="5"/>
</dbReference>
<evidence type="ECO:0000313" key="9">
    <source>
        <dbReference type="RefSeq" id="XP_026491409.2"/>
    </source>
</evidence>
<dbReference type="GeneID" id="113397326"/>
<dbReference type="InterPro" id="IPR003599">
    <property type="entry name" value="Ig_sub"/>
</dbReference>
<keyword evidence="6" id="KW-0732">Signal</keyword>
<reference evidence="8 9" key="1">
    <citation type="submission" date="2025-05" db="UniProtKB">
        <authorList>
            <consortium name="RefSeq"/>
        </authorList>
    </citation>
    <scope>NUCLEOTIDE SEQUENCE [LARGE SCALE GENOMIC DNA]</scope>
    <source>
        <tissue evidence="9 10">Whole body</tissue>
    </source>
</reference>
<keyword evidence="5" id="KW-0812">Transmembrane</keyword>
<evidence type="ECO:0000256" key="1">
    <source>
        <dbReference type="ARBA" id="ARBA00004167"/>
    </source>
</evidence>
<accession>A0A8B8I340</accession>
<dbReference type="OMA" id="PVATMHL"/>
<dbReference type="PANTHER" id="PTHR23278:SF32">
    <property type="entry name" value="NEUROMUSCULIN, ISOFORM E"/>
    <property type="match status" value="1"/>
</dbReference>
<dbReference type="Proteomes" id="UP001652626">
    <property type="component" value="Chromosome 3"/>
</dbReference>
<evidence type="ECO:0000313" key="8">
    <source>
        <dbReference type="Proteomes" id="UP001652626"/>
    </source>
</evidence>
<feature type="compositionally biased region" description="Polar residues" evidence="4">
    <location>
        <begin position="698"/>
        <end position="712"/>
    </location>
</feature>
<dbReference type="SMART" id="SM00409">
    <property type="entry name" value="IG"/>
    <property type="match status" value="5"/>
</dbReference>
<sequence>MYPVCSAQRTLLAFVLIAVSTSPTATQNTIITGSSLSSSSVTGTVTRVSSVVGGEANLPCDSRPPQRNDSLLLVVWYRDDNPVYSYDTRVPGPTGHWSDDTFGERARWVGQPTSALHVQDVQSRDRAIYRCRVDFQVSPTRNYRIALDVIELPSKPVIFDEFGKEITGIAGPYNEGGDFKLICSVNGGNPTPRVQWLQGETVLTTLAAGELHPPGSSRSLTLVVTNATRAHLSSVYMCTADNTLLSPPQRASVKIDLYLRPLSVEILSREQPLSVGRKAELSCRSTGARPPATITWWLGGKQLNSITKEQELDDRNETQSLLQWTPQKEHNGKMLTCRAEHSKFNKSTIESKLPLNVYYVPVASMHLGAKMNPNDIEEGDDVYFGCEVDANPPAYKVVWEHNGVLLQNNPSNGVILTANTNLALRNVSRHQAGLYTCTASNVEGDGKSPPLRMQIVYRPLCRKREVKLIGAALQEPSKVECEVDAFPPPDTFEWTLNNSAGSIKVDPERFTVNAKEGKSVLTYVPVSDIDYGTLACRATNLAGQQMSPCVYTLLPATRPDPPSNCSVYNLTDDSLDLTCLAGYEGGLQCTYIAEVWANEGLVTNSTNGAALWNLRRLGAKRHLKIVVYAANSRGRSEHISFTVETAPRLSPRTEAQEAWEVNWAVGGVLGAALTVAIILCLALIATRLRHRARDYEVTMQSTKNQKASLQKRSSPDDRNPDLIPLSKGIDCPPEPPQYSAVVAKSEAKNSSSCHSLARTQSPTSPVSNVTHDLPNERLNGTLRSHREVVTTRTPLLAAHQESCV</sequence>
<dbReference type="InterPro" id="IPR013162">
    <property type="entry name" value="CD80_C2-set"/>
</dbReference>
<dbReference type="InterPro" id="IPR007110">
    <property type="entry name" value="Ig-like_dom"/>
</dbReference>
<feature type="chain" id="PRO_5044666681" evidence="6">
    <location>
        <begin position="27"/>
        <end position="804"/>
    </location>
</feature>
<organism evidence="8 10">
    <name type="scientific">Vanessa tameamea</name>
    <name type="common">Kamehameha butterfly</name>
    <dbReference type="NCBI Taxonomy" id="334116"/>
    <lineage>
        <taxon>Eukaryota</taxon>
        <taxon>Metazoa</taxon>
        <taxon>Ecdysozoa</taxon>
        <taxon>Arthropoda</taxon>
        <taxon>Hexapoda</taxon>
        <taxon>Insecta</taxon>
        <taxon>Pterygota</taxon>
        <taxon>Neoptera</taxon>
        <taxon>Endopterygota</taxon>
        <taxon>Lepidoptera</taxon>
        <taxon>Glossata</taxon>
        <taxon>Ditrysia</taxon>
        <taxon>Papilionoidea</taxon>
        <taxon>Nymphalidae</taxon>
        <taxon>Nymphalinae</taxon>
        <taxon>Vanessa</taxon>
    </lineage>
</organism>
<dbReference type="CDD" id="cd00096">
    <property type="entry name" value="Ig"/>
    <property type="match status" value="1"/>
</dbReference>
<feature type="region of interest" description="Disordered" evidence="4">
    <location>
        <begin position="697"/>
        <end position="730"/>
    </location>
</feature>
<dbReference type="RefSeq" id="XP_026491409.2">
    <property type="nucleotide sequence ID" value="XM_026635624.2"/>
</dbReference>
<evidence type="ECO:0000256" key="3">
    <source>
        <dbReference type="ARBA" id="ARBA00023157"/>
    </source>
</evidence>
<dbReference type="InterPro" id="IPR036116">
    <property type="entry name" value="FN3_sf"/>
</dbReference>
<feature type="signal peptide" evidence="6">
    <location>
        <begin position="1"/>
        <end position="26"/>
    </location>
</feature>
<dbReference type="InterPro" id="IPR013783">
    <property type="entry name" value="Ig-like_fold"/>
</dbReference>
<dbReference type="InterPro" id="IPR003598">
    <property type="entry name" value="Ig_sub2"/>
</dbReference>
<dbReference type="RefSeq" id="XP_026491410.2">
    <property type="nucleotide sequence ID" value="XM_026635625.2"/>
</dbReference>
<feature type="compositionally biased region" description="Polar residues" evidence="4">
    <location>
        <begin position="752"/>
        <end position="770"/>
    </location>
</feature>
<dbReference type="PANTHER" id="PTHR23278">
    <property type="entry name" value="SIDESTEP PROTEIN"/>
    <property type="match status" value="1"/>
</dbReference>
<evidence type="ECO:0000256" key="4">
    <source>
        <dbReference type="SAM" id="MobiDB-lite"/>
    </source>
</evidence>
<evidence type="ECO:0000313" key="10">
    <source>
        <dbReference type="RefSeq" id="XP_026491410.2"/>
    </source>
</evidence>
<dbReference type="InterPro" id="IPR036179">
    <property type="entry name" value="Ig-like_dom_sf"/>
</dbReference>
<dbReference type="PROSITE" id="PS50835">
    <property type="entry name" value="IG_LIKE"/>
    <property type="match status" value="5"/>
</dbReference>
<keyword evidence="5" id="KW-1133">Transmembrane helix</keyword>
<dbReference type="SMART" id="SM00408">
    <property type="entry name" value="IGc2"/>
    <property type="match status" value="5"/>
</dbReference>
<evidence type="ECO:0000259" key="7">
    <source>
        <dbReference type="PROSITE" id="PS50835"/>
    </source>
</evidence>
<feature type="domain" description="Ig-like" evidence="7">
    <location>
        <begin position="261"/>
        <end position="356"/>
    </location>
</feature>
<dbReference type="Gene3D" id="2.60.40.10">
    <property type="entry name" value="Immunoglobulins"/>
    <property type="match status" value="5"/>
</dbReference>
<dbReference type="OrthoDB" id="10048737at2759"/>
<dbReference type="AlphaFoldDB" id="A0A8B8I340"/>
<dbReference type="GO" id="GO:0016020">
    <property type="term" value="C:membrane"/>
    <property type="evidence" value="ECO:0007669"/>
    <property type="project" value="UniProtKB-SubCell"/>
</dbReference>
<feature type="domain" description="Ig-like" evidence="7">
    <location>
        <begin position="23"/>
        <end position="146"/>
    </location>
</feature>
<dbReference type="Pfam" id="PF08205">
    <property type="entry name" value="C2-set_2"/>
    <property type="match status" value="1"/>
</dbReference>
<dbReference type="Pfam" id="PF13927">
    <property type="entry name" value="Ig_3"/>
    <property type="match status" value="2"/>
</dbReference>
<comment type="subcellular location">
    <subcellularLocation>
        <location evidence="1">Membrane</location>
        <topology evidence="1">Single-pass membrane protein</topology>
    </subcellularLocation>
</comment>
<feature type="region of interest" description="Disordered" evidence="4">
    <location>
        <begin position="752"/>
        <end position="777"/>
    </location>
</feature>
<keyword evidence="8" id="KW-1185">Reference proteome</keyword>